<proteinExistence type="predicted"/>
<keyword evidence="2" id="KW-1185">Reference proteome</keyword>
<sequence length="96" mass="11200">MLGPRLSRPRWWSCDRGRSARTRRAETQWKAAGDGFFASRCKARSRAAEKSWRRTLQEDDRGEAALRSDPIHSRTPWVRFDRTMEMRGCSPAAFEL</sequence>
<organism evidence="1 2">
    <name type="scientific">Nitrospirillum viridazoti CBAmc</name>
    <dbReference type="NCBI Taxonomy" id="1441467"/>
    <lineage>
        <taxon>Bacteria</taxon>
        <taxon>Pseudomonadati</taxon>
        <taxon>Pseudomonadota</taxon>
        <taxon>Alphaproteobacteria</taxon>
        <taxon>Rhodospirillales</taxon>
        <taxon>Azospirillaceae</taxon>
        <taxon>Nitrospirillum</taxon>
        <taxon>Nitrospirillum viridazoti</taxon>
    </lineage>
</organism>
<evidence type="ECO:0000313" key="2">
    <source>
        <dbReference type="Proteomes" id="UP000197153"/>
    </source>
</evidence>
<dbReference type="AlphaFoldDB" id="A0A248JN76"/>
<dbReference type="Proteomes" id="UP000197153">
    <property type="component" value="Chromosome 1"/>
</dbReference>
<dbReference type="KEGG" id="nao:Y958_04695"/>
<name>A0A248JN76_9PROT</name>
<evidence type="ECO:0000313" key="1">
    <source>
        <dbReference type="EMBL" id="ASG20193.1"/>
    </source>
</evidence>
<protein>
    <submittedName>
        <fullName evidence="1">Uncharacterized protein</fullName>
    </submittedName>
</protein>
<accession>A0A248JN76</accession>
<reference evidence="1 2" key="1">
    <citation type="submission" date="2017-06" db="EMBL/GenBank/DDBJ databases">
        <title>Complete genome sequence of Nitrospirillum amazonense strain CBAmC, an endophytic nitrogen-fixing and plant growth-promoting bacterium, isolated from sugarcane.</title>
        <authorList>
            <person name="Schwab S."/>
            <person name="dos Santos Teixeira K.R."/>
            <person name="Simoes Araujo J.L."/>
            <person name="Soares Vidal M."/>
            <person name="Borges de Freitas H.R."/>
            <person name="Rivello Crivelaro A.L."/>
            <person name="Bueno de Camargo Nunes A."/>
            <person name="dos Santos C.M."/>
            <person name="Palmeira da Silva Rosa D."/>
            <person name="da Silva Padilha D."/>
            <person name="da Silva E."/>
            <person name="Araujo Terra L."/>
            <person name="Soares Mendes V."/>
            <person name="Farinelli L."/>
            <person name="Magalhaes Cruz L."/>
            <person name="Baldani J.I."/>
        </authorList>
    </citation>
    <scope>NUCLEOTIDE SEQUENCE [LARGE SCALE GENOMIC DNA]</scope>
    <source>
        <strain evidence="1 2">CBAmC</strain>
    </source>
</reference>
<gene>
    <name evidence="1" type="ORF">Y958_04695</name>
</gene>
<dbReference type="EMBL" id="CP022110">
    <property type="protein sequence ID" value="ASG20193.1"/>
    <property type="molecule type" value="Genomic_DNA"/>
</dbReference>